<organism evidence="2 3">
    <name type="scientific">Corchorus olitorius</name>
    <dbReference type="NCBI Taxonomy" id="93759"/>
    <lineage>
        <taxon>Eukaryota</taxon>
        <taxon>Viridiplantae</taxon>
        <taxon>Streptophyta</taxon>
        <taxon>Embryophyta</taxon>
        <taxon>Tracheophyta</taxon>
        <taxon>Spermatophyta</taxon>
        <taxon>Magnoliopsida</taxon>
        <taxon>eudicotyledons</taxon>
        <taxon>Gunneridae</taxon>
        <taxon>Pentapetalae</taxon>
        <taxon>rosids</taxon>
        <taxon>malvids</taxon>
        <taxon>Malvales</taxon>
        <taxon>Malvaceae</taxon>
        <taxon>Grewioideae</taxon>
        <taxon>Apeibeae</taxon>
        <taxon>Corchorus</taxon>
    </lineage>
</organism>
<sequence>MRFYTAGTHTVQQSALKSTLEGFNVGIGGDGNPVALLEQAIALTDHALAYSYLGLYYFKIAAYDQAIATFTRAIEQYKEEPFFYASRCLVYRLIDEDEGAGVEAKAAEY</sequence>
<dbReference type="PROSITE" id="PS50005">
    <property type="entry name" value="TPR"/>
    <property type="match status" value="1"/>
</dbReference>
<evidence type="ECO:0000313" key="3">
    <source>
        <dbReference type="Proteomes" id="UP000187203"/>
    </source>
</evidence>
<dbReference type="InterPro" id="IPR019734">
    <property type="entry name" value="TPR_rpt"/>
</dbReference>
<accession>A0A1R3L3D1</accession>
<comment type="caution">
    <text evidence="2">The sequence shown here is derived from an EMBL/GenBank/DDBJ whole genome shotgun (WGS) entry which is preliminary data.</text>
</comment>
<protein>
    <submittedName>
        <fullName evidence="2">Tetratricopeptide-like helical</fullName>
    </submittedName>
</protein>
<dbReference type="SUPFAM" id="SSF48452">
    <property type="entry name" value="TPR-like"/>
    <property type="match status" value="1"/>
</dbReference>
<keyword evidence="3" id="KW-1185">Reference proteome</keyword>
<gene>
    <name evidence="2" type="ORF">COLO4_00953</name>
</gene>
<feature type="repeat" description="TPR" evidence="1">
    <location>
        <begin position="47"/>
        <end position="80"/>
    </location>
</feature>
<dbReference type="Proteomes" id="UP000187203">
    <property type="component" value="Unassembled WGS sequence"/>
</dbReference>
<dbReference type="Gene3D" id="1.25.40.10">
    <property type="entry name" value="Tetratricopeptide repeat domain"/>
    <property type="match status" value="1"/>
</dbReference>
<name>A0A1R3L3D1_9ROSI</name>
<keyword evidence="1" id="KW-0802">TPR repeat</keyword>
<reference evidence="3" key="1">
    <citation type="submission" date="2013-09" db="EMBL/GenBank/DDBJ databases">
        <title>Corchorus olitorius genome sequencing.</title>
        <authorList>
            <person name="Alam M."/>
            <person name="Haque M.S."/>
            <person name="Islam M.S."/>
            <person name="Emdad E.M."/>
            <person name="Islam M.M."/>
            <person name="Ahmed B."/>
            <person name="Halim A."/>
            <person name="Hossen Q.M.M."/>
            <person name="Hossain M.Z."/>
            <person name="Ahmed R."/>
            <person name="Khan M.M."/>
            <person name="Islam R."/>
            <person name="Rashid M.M."/>
            <person name="Khan S.A."/>
            <person name="Rahman M.S."/>
            <person name="Alam M."/>
            <person name="Yahiya A.S."/>
            <person name="Khan M.S."/>
            <person name="Azam M.S."/>
            <person name="Haque T."/>
            <person name="Lashkar M.Z.H."/>
            <person name="Akhand A.I."/>
            <person name="Morshed G."/>
            <person name="Roy S."/>
            <person name="Uddin K.S."/>
            <person name="Rabeya T."/>
            <person name="Hossain A.S."/>
            <person name="Chowdhury A."/>
            <person name="Snigdha A.R."/>
            <person name="Mortoza M.S."/>
            <person name="Matin S.A."/>
            <person name="Hoque S.M.E."/>
            <person name="Islam M.K."/>
            <person name="Roy D.K."/>
            <person name="Haider R."/>
            <person name="Moosa M.M."/>
            <person name="Elias S.M."/>
            <person name="Hasan A.M."/>
            <person name="Jahan S."/>
            <person name="Shafiuddin M."/>
            <person name="Mahmood N."/>
            <person name="Shommy N.S."/>
        </authorList>
    </citation>
    <scope>NUCLEOTIDE SEQUENCE [LARGE SCALE GENOMIC DNA]</scope>
    <source>
        <strain evidence="3">cv. O-4</strain>
    </source>
</reference>
<proteinExistence type="predicted"/>
<dbReference type="EMBL" id="AWUE01003276">
    <property type="protein sequence ID" value="OMP13788.1"/>
    <property type="molecule type" value="Genomic_DNA"/>
</dbReference>
<evidence type="ECO:0000313" key="2">
    <source>
        <dbReference type="EMBL" id="OMP13788.1"/>
    </source>
</evidence>
<evidence type="ECO:0000256" key="1">
    <source>
        <dbReference type="PROSITE-ProRule" id="PRU00339"/>
    </source>
</evidence>
<dbReference type="InterPro" id="IPR011990">
    <property type="entry name" value="TPR-like_helical_dom_sf"/>
</dbReference>
<dbReference type="AlphaFoldDB" id="A0A1R3L3D1"/>